<dbReference type="PANTHER" id="PTHR30055">
    <property type="entry name" value="HTH-TYPE TRANSCRIPTIONAL REGULATOR RUTR"/>
    <property type="match status" value="1"/>
</dbReference>
<evidence type="ECO:0000313" key="8">
    <source>
        <dbReference type="EMBL" id="MST32266.1"/>
    </source>
</evidence>
<dbReference type="PRINTS" id="PR00455">
    <property type="entry name" value="HTHTETR"/>
</dbReference>
<evidence type="ECO:0000256" key="2">
    <source>
        <dbReference type="ARBA" id="ARBA00023125"/>
    </source>
</evidence>
<protein>
    <submittedName>
        <fullName evidence="8">TetR family transcriptional regulator</fullName>
    </submittedName>
</protein>
<feature type="domain" description="HTH tetR-type" evidence="7">
    <location>
        <begin position="99"/>
        <end position="159"/>
    </location>
</feature>
<reference evidence="8 9" key="1">
    <citation type="submission" date="2019-11" db="EMBL/GenBank/DDBJ databases">
        <title>Acidiferrimicrobium australis gen. nov., sp. nov., an acidophilic and obligately heterotrophic, member of the Actinobacteria that catalyses dissimilatory oxido- reduction of iron isolated from metal-rich acidic water in Chile.</title>
        <authorList>
            <person name="Gonzalez D."/>
            <person name="Huber K."/>
            <person name="Hedrich S."/>
            <person name="Rojas-Villalobos C."/>
            <person name="Quatrini R."/>
            <person name="Dinamarca M.A."/>
            <person name="Schwarz A."/>
            <person name="Canales C."/>
            <person name="Nancucheo I."/>
        </authorList>
    </citation>
    <scope>NUCLEOTIDE SEQUENCE [LARGE SCALE GENOMIC DNA]</scope>
    <source>
        <strain evidence="8 9">USS-CCA1</strain>
    </source>
</reference>
<dbReference type="InterPro" id="IPR023772">
    <property type="entry name" value="DNA-bd_HTH_TetR-type_CS"/>
</dbReference>
<proteinExistence type="predicted"/>
<dbReference type="InterPro" id="IPR000551">
    <property type="entry name" value="MerR-type_HTH_dom"/>
</dbReference>
<dbReference type="PROSITE" id="PS01081">
    <property type="entry name" value="HTH_TETR_1"/>
    <property type="match status" value="1"/>
</dbReference>
<dbReference type="Pfam" id="PF00440">
    <property type="entry name" value="TetR_N"/>
    <property type="match status" value="1"/>
</dbReference>
<evidence type="ECO:0000256" key="5">
    <source>
        <dbReference type="SAM" id="MobiDB-lite"/>
    </source>
</evidence>
<evidence type="ECO:0000259" key="7">
    <source>
        <dbReference type="PROSITE" id="PS50977"/>
    </source>
</evidence>
<evidence type="ECO:0000256" key="3">
    <source>
        <dbReference type="ARBA" id="ARBA00023163"/>
    </source>
</evidence>
<dbReference type="PROSITE" id="PS50977">
    <property type="entry name" value="HTH_TETR_2"/>
    <property type="match status" value="1"/>
</dbReference>
<keyword evidence="9" id="KW-1185">Reference proteome</keyword>
<dbReference type="InterPro" id="IPR009057">
    <property type="entry name" value="Homeodomain-like_sf"/>
</dbReference>
<sequence length="292" mass="31354">MGSPAAEGSRRLTLSELVACTSVPASTIHHYLRAGLMPPPLREAPNRFSYDERHVTALRYIRALRGRRGMRLEEIAEELPQLLAHQDGDALGGEDSDEGDATCRLLEAAAEAFRTRSFAEVTVGEIAEAAHVGKGSVYRHFSSKEELFTATVERLLARTEVDFAETIERLGGPDGVATAPEKTAGEFARLVAVTMPVLLELGARAAKGHEPSRELARRVLSTMAEAAGRPLTPGSEDPEEPADPIPAGITVIKDAFSTVLSWAVGPDWPAGVWPDDDLAEDDDDLGDLAPGR</sequence>
<dbReference type="Pfam" id="PF13411">
    <property type="entry name" value="MerR_1"/>
    <property type="match status" value="1"/>
</dbReference>
<evidence type="ECO:0000313" key="9">
    <source>
        <dbReference type="Proteomes" id="UP000437736"/>
    </source>
</evidence>
<comment type="caution">
    <text evidence="8">The sequence shown here is derived from an EMBL/GenBank/DDBJ whole genome shotgun (WGS) entry which is preliminary data.</text>
</comment>
<dbReference type="Proteomes" id="UP000437736">
    <property type="component" value="Unassembled WGS sequence"/>
</dbReference>
<dbReference type="SMART" id="SM00422">
    <property type="entry name" value="HTH_MERR"/>
    <property type="match status" value="1"/>
</dbReference>
<dbReference type="InterPro" id="IPR001647">
    <property type="entry name" value="HTH_TetR"/>
</dbReference>
<feature type="domain" description="HTH merR-type" evidence="6">
    <location>
        <begin position="11"/>
        <end position="81"/>
    </location>
</feature>
<evidence type="ECO:0000256" key="4">
    <source>
        <dbReference type="PROSITE-ProRule" id="PRU00335"/>
    </source>
</evidence>
<dbReference type="PANTHER" id="PTHR30055:SF234">
    <property type="entry name" value="HTH-TYPE TRANSCRIPTIONAL REGULATOR BETI"/>
    <property type="match status" value="1"/>
</dbReference>
<keyword evidence="1" id="KW-0805">Transcription regulation</keyword>
<name>A0ABW9QRJ9_9ACTN</name>
<organism evidence="8 9">
    <name type="scientific">Acidiferrimicrobium australe</name>
    <dbReference type="NCBI Taxonomy" id="2664430"/>
    <lineage>
        <taxon>Bacteria</taxon>
        <taxon>Bacillati</taxon>
        <taxon>Actinomycetota</taxon>
        <taxon>Acidimicrobiia</taxon>
        <taxon>Acidimicrobiales</taxon>
        <taxon>Acidimicrobiaceae</taxon>
        <taxon>Acidiferrimicrobium</taxon>
    </lineage>
</organism>
<dbReference type="SUPFAM" id="SSF46689">
    <property type="entry name" value="Homeodomain-like"/>
    <property type="match status" value="1"/>
</dbReference>
<feature type="DNA-binding region" description="H-T-H motif" evidence="4">
    <location>
        <begin position="122"/>
        <end position="141"/>
    </location>
</feature>
<evidence type="ECO:0000256" key="1">
    <source>
        <dbReference type="ARBA" id="ARBA00023015"/>
    </source>
</evidence>
<keyword evidence="2 4" id="KW-0238">DNA-binding</keyword>
<feature type="compositionally biased region" description="Acidic residues" evidence="5">
    <location>
        <begin position="274"/>
        <end position="286"/>
    </location>
</feature>
<dbReference type="EMBL" id="WJHE01000259">
    <property type="protein sequence ID" value="MST32266.1"/>
    <property type="molecule type" value="Genomic_DNA"/>
</dbReference>
<feature type="region of interest" description="Disordered" evidence="5">
    <location>
        <begin position="270"/>
        <end position="292"/>
    </location>
</feature>
<dbReference type="SUPFAM" id="SSF46955">
    <property type="entry name" value="Putative DNA-binding domain"/>
    <property type="match status" value="1"/>
</dbReference>
<accession>A0ABW9QRJ9</accession>
<keyword evidence="3" id="KW-0804">Transcription</keyword>
<dbReference type="Gene3D" id="1.10.357.10">
    <property type="entry name" value="Tetracycline Repressor, domain 2"/>
    <property type="match status" value="1"/>
</dbReference>
<evidence type="ECO:0000259" key="6">
    <source>
        <dbReference type="PROSITE" id="PS50937"/>
    </source>
</evidence>
<dbReference type="InterPro" id="IPR009061">
    <property type="entry name" value="DNA-bd_dom_put_sf"/>
</dbReference>
<gene>
    <name evidence="8" type="ORF">GHK86_05950</name>
</gene>
<dbReference type="PROSITE" id="PS50937">
    <property type="entry name" value="HTH_MERR_2"/>
    <property type="match status" value="1"/>
</dbReference>
<dbReference type="InterPro" id="IPR050109">
    <property type="entry name" value="HTH-type_TetR-like_transc_reg"/>
</dbReference>
<dbReference type="Gene3D" id="1.10.1660.10">
    <property type="match status" value="1"/>
</dbReference>